<dbReference type="Pfam" id="PF13481">
    <property type="entry name" value="AAA_25"/>
    <property type="match status" value="1"/>
</dbReference>
<feature type="region of interest" description="Disordered" evidence="1">
    <location>
        <begin position="1"/>
        <end position="35"/>
    </location>
</feature>
<dbReference type="CDD" id="cd01029">
    <property type="entry name" value="TOPRIM_primases"/>
    <property type="match status" value="1"/>
</dbReference>
<keyword evidence="3" id="KW-1185">Reference proteome</keyword>
<evidence type="ECO:0000313" key="2">
    <source>
        <dbReference type="EMBL" id="RDE07716.1"/>
    </source>
</evidence>
<dbReference type="EMBL" id="QQNH01000039">
    <property type="protein sequence ID" value="RDE07716.1"/>
    <property type="molecule type" value="Genomic_DNA"/>
</dbReference>
<evidence type="ECO:0000256" key="1">
    <source>
        <dbReference type="SAM" id="MobiDB-lite"/>
    </source>
</evidence>
<dbReference type="InterPro" id="IPR027417">
    <property type="entry name" value="P-loop_NTPase"/>
</dbReference>
<reference evidence="3" key="1">
    <citation type="submission" date="2018-07" db="EMBL/GenBank/DDBJ databases">
        <authorList>
            <person name="Liu B.-T."/>
            <person name="Du Z."/>
        </authorList>
    </citation>
    <scope>NUCLEOTIDE SEQUENCE [LARGE SCALE GENOMIC DNA]</scope>
    <source>
        <strain evidence="3">XYN52</strain>
    </source>
</reference>
<dbReference type="OrthoDB" id="1496333at2"/>
<organism evidence="2 3">
    <name type="scientific">Pelagibacterium lacus</name>
    <dbReference type="NCBI Taxonomy" id="2282655"/>
    <lineage>
        <taxon>Bacteria</taxon>
        <taxon>Pseudomonadati</taxon>
        <taxon>Pseudomonadota</taxon>
        <taxon>Alphaproteobacteria</taxon>
        <taxon>Hyphomicrobiales</taxon>
        <taxon>Devosiaceae</taxon>
        <taxon>Pelagibacterium</taxon>
    </lineage>
</organism>
<gene>
    <name evidence="2" type="ORF">DVH29_15205</name>
</gene>
<dbReference type="Gene3D" id="3.40.1360.10">
    <property type="match status" value="1"/>
</dbReference>
<feature type="region of interest" description="Disordered" evidence="1">
    <location>
        <begin position="86"/>
        <end position="122"/>
    </location>
</feature>
<protein>
    <recommendedName>
        <fullName evidence="4">Toprim domain-containing protein</fullName>
    </recommendedName>
</protein>
<dbReference type="InterPro" id="IPR034154">
    <property type="entry name" value="TOPRIM_DnaG/twinkle"/>
</dbReference>
<feature type="compositionally biased region" description="Basic and acidic residues" evidence="1">
    <location>
        <begin position="86"/>
        <end position="106"/>
    </location>
</feature>
<feature type="compositionally biased region" description="Basic and acidic residues" evidence="1">
    <location>
        <begin position="21"/>
        <end position="33"/>
    </location>
</feature>
<proteinExistence type="predicted"/>
<sequence>MAEHDWPAIIQPVAESFWGEPNKKLSSDKEKKWGSYGSRSINIEKACWFDHEAGEGGNVIELVQREAGLGDDNAAAMAWLEQEGYIEARERPQERRESDPAPEARQEPQPQGGPGDDGRLKWVKGYTYHNSDGDGLYQVLRGQWVLPDGSWRLAKDGQIDKTFRQRRPDGKGGYIWNLDGIGHTIYRHNKVEEAIAAGRPILLPEGEKDADTAVTLGFEASTNSGGAKNWTAELAALFKGADVIILVDNDEVGIAAGEAKAKSLKGIARRIRILNFADHVPNFPVKHDLTNWVEAGGTADELHRIIDSLPDWRPAPPVSKFAAQRGMDLAGSKIVYDWLVKGLIERGGVFIVAGEKQSGKSFFVIDLGMKIALGLGYGKGDQARKVRQGAVIYMASEDRKGVELRYEGWRRDHDVPRDQDVPFVIMGGGDGQKFSLMSDESVDAFIAECLEWEDYYGSLEMIVIDTFSVATEGLDEIHSGEVGKVLGRVNRIADKTGSTVCLVHHMNGEGSRVRGHSSLTANVSQVIEISTLRRPSPNRKMPGEEIKDADNRIIRKALLEKNKNGPNRIAWRFILRQIKLGHDDDGFEITTCVLDTPSSEPDEEQTKTGRLHPAQKLVLDCLVDAVADAGIDMPSGVRVGPQIKKAVPFNVWRAYVRKRWTFKAPENDVEQRNKELVEVMGRTGTALMNAGYMGRDNDKKIVWSLGKERKSVSAMPAAEPPPPLPEAVQRDLEHFSGMPDQVPF</sequence>
<evidence type="ECO:0000313" key="3">
    <source>
        <dbReference type="Proteomes" id="UP000253759"/>
    </source>
</evidence>
<name>A0A369VZ90_9HYPH</name>
<comment type="caution">
    <text evidence="2">The sequence shown here is derived from an EMBL/GenBank/DDBJ whole genome shotgun (WGS) entry which is preliminary data.</text>
</comment>
<evidence type="ECO:0008006" key="4">
    <source>
        <dbReference type="Google" id="ProtNLM"/>
    </source>
</evidence>
<dbReference type="Gene3D" id="3.40.50.300">
    <property type="entry name" value="P-loop containing nucleotide triphosphate hydrolases"/>
    <property type="match status" value="1"/>
</dbReference>
<feature type="region of interest" description="Disordered" evidence="1">
    <location>
        <begin position="712"/>
        <end position="744"/>
    </location>
</feature>
<dbReference type="SUPFAM" id="SSF52540">
    <property type="entry name" value="P-loop containing nucleoside triphosphate hydrolases"/>
    <property type="match status" value="1"/>
</dbReference>
<dbReference type="RefSeq" id="WP_114647037.1">
    <property type="nucleotide sequence ID" value="NZ_QQNH01000039.1"/>
</dbReference>
<dbReference type="Proteomes" id="UP000253759">
    <property type="component" value="Unassembled WGS sequence"/>
</dbReference>
<accession>A0A369VZ90</accession>
<dbReference type="AlphaFoldDB" id="A0A369VZ90"/>